<dbReference type="RefSeq" id="WP_188370131.1">
    <property type="nucleotide sequence ID" value="NZ_BMFH01000001.1"/>
</dbReference>
<feature type="transmembrane region" description="Helical" evidence="1">
    <location>
        <begin position="303"/>
        <end position="324"/>
    </location>
</feature>
<organism evidence="2 3">
    <name type="scientific">Muriicola marianensis</name>
    <dbReference type="NCBI Taxonomy" id="1324801"/>
    <lineage>
        <taxon>Bacteria</taxon>
        <taxon>Pseudomonadati</taxon>
        <taxon>Bacteroidota</taxon>
        <taxon>Flavobacteriia</taxon>
        <taxon>Flavobacteriales</taxon>
        <taxon>Flavobacteriaceae</taxon>
        <taxon>Muriicola</taxon>
    </lineage>
</organism>
<keyword evidence="1" id="KW-0812">Transmembrane</keyword>
<sequence length="334" mass="38275">MSTKPNTPSGPSDEVDLGLLFNAVQRFFSFLFDGILSVYLYLKKNIFWLGGAVILGLVTGFVLKQISPQIEKLDVTVTPNVASPTYLYDIVNEIKSDLQARDTTFFRSIGFEIGEEDFFDLEIIPLRTIDANSKEEELKFLELLKEFNNSPSAEEIIRNELLEKTTKDHKITFYFTETEKGELFAKKILEYINSNDYYSELVKIFNENAEERIALNDSLVTQIDRLIKNYSETLLKEQAASDGRLVLENQESLDVPSLFNLKNNLLRDTETKKIELVKRKDAVTVISFGQAYKPQKPLLLKKIVFYPLIFVSIFLLFSLIVYLNGKAGEKDLKK</sequence>
<name>A0ABQ1QYX7_9FLAO</name>
<proteinExistence type="predicted"/>
<accession>A0ABQ1QYX7</accession>
<dbReference type="Proteomes" id="UP000625780">
    <property type="component" value="Unassembled WGS sequence"/>
</dbReference>
<feature type="transmembrane region" description="Helical" evidence="1">
    <location>
        <begin position="20"/>
        <end position="41"/>
    </location>
</feature>
<evidence type="ECO:0000313" key="3">
    <source>
        <dbReference type="Proteomes" id="UP000625780"/>
    </source>
</evidence>
<evidence type="ECO:0000256" key="1">
    <source>
        <dbReference type="SAM" id="Phobius"/>
    </source>
</evidence>
<comment type="caution">
    <text evidence="2">The sequence shown here is derived from an EMBL/GenBank/DDBJ whole genome shotgun (WGS) entry which is preliminary data.</text>
</comment>
<feature type="transmembrane region" description="Helical" evidence="1">
    <location>
        <begin position="46"/>
        <end position="63"/>
    </location>
</feature>
<dbReference type="Gene3D" id="3.40.50.10770">
    <property type="entry name" value="Hypothetical protein VC1899 like domain (Restriction endonuclease-like)"/>
    <property type="match status" value="1"/>
</dbReference>
<keyword evidence="1" id="KW-0472">Membrane</keyword>
<dbReference type="EMBL" id="BMFH01000001">
    <property type="protein sequence ID" value="GGD49978.1"/>
    <property type="molecule type" value="Genomic_DNA"/>
</dbReference>
<keyword evidence="1" id="KW-1133">Transmembrane helix</keyword>
<evidence type="ECO:0008006" key="4">
    <source>
        <dbReference type="Google" id="ProtNLM"/>
    </source>
</evidence>
<gene>
    <name evidence="2" type="ORF">GCM10011361_15770</name>
</gene>
<evidence type="ECO:0000313" key="2">
    <source>
        <dbReference type="EMBL" id="GGD49978.1"/>
    </source>
</evidence>
<keyword evidence="3" id="KW-1185">Reference proteome</keyword>
<protein>
    <recommendedName>
        <fullName evidence="4">Polysaccharide chain length determinant N-terminal domain-containing protein</fullName>
    </recommendedName>
</protein>
<reference evidence="3" key="1">
    <citation type="journal article" date="2019" name="Int. J. Syst. Evol. Microbiol.">
        <title>The Global Catalogue of Microorganisms (GCM) 10K type strain sequencing project: providing services to taxonomists for standard genome sequencing and annotation.</title>
        <authorList>
            <consortium name="The Broad Institute Genomics Platform"/>
            <consortium name="The Broad Institute Genome Sequencing Center for Infectious Disease"/>
            <person name="Wu L."/>
            <person name="Ma J."/>
        </authorList>
    </citation>
    <scope>NUCLEOTIDE SEQUENCE [LARGE SCALE GENOMIC DNA]</scope>
    <source>
        <strain evidence="3">CGMCC 1.12606</strain>
    </source>
</reference>